<reference evidence="11 12" key="1">
    <citation type="submission" date="2023-12" db="EMBL/GenBank/DDBJ databases">
        <title>A high-quality genome assembly for Dillenia turbinata (Dilleniales).</title>
        <authorList>
            <person name="Chanderbali A."/>
        </authorList>
    </citation>
    <scope>NUCLEOTIDE SEQUENCE [LARGE SCALE GENOMIC DNA]</scope>
    <source>
        <strain evidence="11">LSX21</strain>
        <tissue evidence="11">Leaf</tissue>
    </source>
</reference>
<keyword evidence="9" id="KW-0503">Monooxygenase</keyword>
<sequence>MASQGIRGPPYKFLYRNTKEILKMRSTSMHTPMELSSHDTFPRIFPHVPEWTKIYGENFLYWYGALPQLLVAEPGLIKDIFSRREKPKSDGFVKKLIGDGLIKANGEEWTTCLQWGSFEGYDRRMIVSVNPTLDRWKKQE</sequence>
<evidence type="ECO:0000256" key="10">
    <source>
        <dbReference type="ARBA" id="ARBA00023136"/>
    </source>
</evidence>
<dbReference type="PANTHER" id="PTHR24282">
    <property type="entry name" value="CYTOCHROME P450 FAMILY MEMBER"/>
    <property type="match status" value="1"/>
</dbReference>
<dbReference type="Proteomes" id="UP001370490">
    <property type="component" value="Unassembled WGS sequence"/>
</dbReference>
<dbReference type="GO" id="GO:0004497">
    <property type="term" value="F:monooxygenase activity"/>
    <property type="evidence" value="ECO:0007669"/>
    <property type="project" value="UniProtKB-KW"/>
</dbReference>
<evidence type="ECO:0000256" key="7">
    <source>
        <dbReference type="ARBA" id="ARBA00023002"/>
    </source>
</evidence>
<evidence type="ECO:0000256" key="6">
    <source>
        <dbReference type="ARBA" id="ARBA00022989"/>
    </source>
</evidence>
<dbReference type="GO" id="GO:0016705">
    <property type="term" value="F:oxidoreductase activity, acting on paired donors, with incorporation or reduction of molecular oxygen"/>
    <property type="evidence" value="ECO:0007669"/>
    <property type="project" value="InterPro"/>
</dbReference>
<comment type="caution">
    <text evidence="11">The sequence shown here is derived from an EMBL/GenBank/DDBJ whole genome shotgun (WGS) entry which is preliminary data.</text>
</comment>
<keyword evidence="3" id="KW-0349">Heme</keyword>
<dbReference type="PANTHER" id="PTHR24282:SF20">
    <property type="entry name" value="CYTOCHROME P450 CYP749A22-LIKE"/>
    <property type="match status" value="1"/>
</dbReference>
<accession>A0AAN8Z0G6</accession>
<comment type="similarity">
    <text evidence="2">Belongs to the cytochrome P450 family.</text>
</comment>
<evidence type="ECO:0000256" key="3">
    <source>
        <dbReference type="ARBA" id="ARBA00022617"/>
    </source>
</evidence>
<evidence type="ECO:0000256" key="8">
    <source>
        <dbReference type="ARBA" id="ARBA00023004"/>
    </source>
</evidence>
<comment type="subcellular location">
    <subcellularLocation>
        <location evidence="1">Membrane</location>
    </subcellularLocation>
</comment>
<dbReference type="GO" id="GO:0016020">
    <property type="term" value="C:membrane"/>
    <property type="evidence" value="ECO:0007669"/>
    <property type="project" value="UniProtKB-SubCell"/>
</dbReference>
<proteinExistence type="inferred from homology"/>
<keyword evidence="10" id="KW-0472">Membrane</keyword>
<evidence type="ECO:0008006" key="13">
    <source>
        <dbReference type="Google" id="ProtNLM"/>
    </source>
</evidence>
<protein>
    <recommendedName>
        <fullName evidence="13">Cytochrome P450</fullName>
    </recommendedName>
</protein>
<dbReference type="GO" id="GO:0020037">
    <property type="term" value="F:heme binding"/>
    <property type="evidence" value="ECO:0007669"/>
    <property type="project" value="InterPro"/>
</dbReference>
<dbReference type="InterPro" id="IPR050665">
    <property type="entry name" value="Cytochrome_P450_Monooxygen"/>
</dbReference>
<keyword evidence="8" id="KW-0408">Iron</keyword>
<organism evidence="11 12">
    <name type="scientific">Dillenia turbinata</name>
    <dbReference type="NCBI Taxonomy" id="194707"/>
    <lineage>
        <taxon>Eukaryota</taxon>
        <taxon>Viridiplantae</taxon>
        <taxon>Streptophyta</taxon>
        <taxon>Embryophyta</taxon>
        <taxon>Tracheophyta</taxon>
        <taxon>Spermatophyta</taxon>
        <taxon>Magnoliopsida</taxon>
        <taxon>eudicotyledons</taxon>
        <taxon>Gunneridae</taxon>
        <taxon>Pentapetalae</taxon>
        <taxon>Dilleniales</taxon>
        <taxon>Dilleniaceae</taxon>
        <taxon>Dillenia</taxon>
    </lineage>
</organism>
<dbReference type="Gene3D" id="1.10.630.10">
    <property type="entry name" value="Cytochrome P450"/>
    <property type="match status" value="1"/>
</dbReference>
<name>A0AAN8Z0G6_9MAGN</name>
<keyword evidence="6" id="KW-1133">Transmembrane helix</keyword>
<evidence type="ECO:0000313" key="12">
    <source>
        <dbReference type="Proteomes" id="UP001370490"/>
    </source>
</evidence>
<evidence type="ECO:0000256" key="9">
    <source>
        <dbReference type="ARBA" id="ARBA00023033"/>
    </source>
</evidence>
<evidence type="ECO:0000256" key="4">
    <source>
        <dbReference type="ARBA" id="ARBA00022692"/>
    </source>
</evidence>
<dbReference type="GO" id="GO:0005506">
    <property type="term" value="F:iron ion binding"/>
    <property type="evidence" value="ECO:0007669"/>
    <property type="project" value="InterPro"/>
</dbReference>
<evidence type="ECO:0000313" key="11">
    <source>
        <dbReference type="EMBL" id="KAK6921869.1"/>
    </source>
</evidence>
<dbReference type="InterPro" id="IPR036396">
    <property type="entry name" value="Cyt_P450_sf"/>
</dbReference>
<keyword evidence="4" id="KW-0812">Transmembrane</keyword>
<evidence type="ECO:0000256" key="5">
    <source>
        <dbReference type="ARBA" id="ARBA00022723"/>
    </source>
</evidence>
<keyword evidence="7" id="KW-0560">Oxidoreductase</keyword>
<keyword evidence="5" id="KW-0479">Metal-binding</keyword>
<keyword evidence="12" id="KW-1185">Reference proteome</keyword>
<evidence type="ECO:0000256" key="1">
    <source>
        <dbReference type="ARBA" id="ARBA00004370"/>
    </source>
</evidence>
<dbReference type="EMBL" id="JBAMMX010000019">
    <property type="protein sequence ID" value="KAK6921869.1"/>
    <property type="molecule type" value="Genomic_DNA"/>
</dbReference>
<dbReference type="SUPFAM" id="SSF48264">
    <property type="entry name" value="Cytochrome P450"/>
    <property type="match status" value="1"/>
</dbReference>
<evidence type="ECO:0000256" key="2">
    <source>
        <dbReference type="ARBA" id="ARBA00010617"/>
    </source>
</evidence>
<dbReference type="AlphaFoldDB" id="A0AAN8Z0G6"/>
<gene>
    <name evidence="11" type="ORF">RJ641_012376</name>
</gene>